<reference evidence="3 4" key="1">
    <citation type="journal article" date="2011" name="Curr. Microbiol.">
        <title>Luteibacter jiangsuensis sp. nov.: a methamidophos-degrading bacterium isolated from a methamidophos-manufacturing factory.</title>
        <authorList>
            <person name="Wang L."/>
            <person name="Wang G.L."/>
            <person name="Li S.P."/>
            <person name="Jiang J.D."/>
        </authorList>
    </citation>
    <scope>NUCLEOTIDE SEQUENCE [LARGE SCALE GENOMIC DNA]</scope>
    <source>
        <strain evidence="3 4">CGMCC 1.10133</strain>
    </source>
</reference>
<proteinExistence type="predicted"/>
<keyword evidence="4" id="KW-1185">Reference proteome</keyword>
<gene>
    <name evidence="3" type="ORF">HBF26_04790</name>
</gene>
<dbReference type="Gene3D" id="3.40.50.2000">
    <property type="entry name" value="Glycogen Phosphorylase B"/>
    <property type="match status" value="3"/>
</dbReference>
<accession>A0ABX0Q2K6</accession>
<dbReference type="Pfam" id="PF00534">
    <property type="entry name" value="Glycos_transf_1"/>
    <property type="match status" value="2"/>
</dbReference>
<protein>
    <submittedName>
        <fullName evidence="3">Glycosyltransferase family 4 protein</fullName>
    </submittedName>
</protein>
<dbReference type="RefSeq" id="WP_167123631.1">
    <property type="nucleotide sequence ID" value="NZ_JAAQQR010000002.1"/>
</dbReference>
<evidence type="ECO:0000256" key="1">
    <source>
        <dbReference type="ARBA" id="ARBA00022679"/>
    </source>
</evidence>
<dbReference type="Proteomes" id="UP001429601">
    <property type="component" value="Unassembled WGS sequence"/>
</dbReference>
<organism evidence="3 4">
    <name type="scientific">Luteibacter jiangsuensis</name>
    <dbReference type="NCBI Taxonomy" id="637577"/>
    <lineage>
        <taxon>Bacteria</taxon>
        <taxon>Pseudomonadati</taxon>
        <taxon>Pseudomonadota</taxon>
        <taxon>Gammaproteobacteria</taxon>
        <taxon>Lysobacterales</taxon>
        <taxon>Rhodanobacteraceae</taxon>
        <taxon>Luteibacter</taxon>
    </lineage>
</organism>
<dbReference type="CDD" id="cd03809">
    <property type="entry name" value="GT4_MtfB-like"/>
    <property type="match status" value="2"/>
</dbReference>
<keyword evidence="1" id="KW-0808">Transferase</keyword>
<feature type="domain" description="Glycosyl transferase family 1" evidence="2">
    <location>
        <begin position="817"/>
        <end position="961"/>
    </location>
</feature>
<name>A0ABX0Q2K6_9GAMM</name>
<comment type="caution">
    <text evidence="3">The sequence shown here is derived from an EMBL/GenBank/DDBJ whole genome shotgun (WGS) entry which is preliminary data.</text>
</comment>
<dbReference type="PANTHER" id="PTHR46401">
    <property type="entry name" value="GLYCOSYLTRANSFERASE WBBK-RELATED"/>
    <property type="match status" value="1"/>
</dbReference>
<sequence length="1123" mass="122432">MRVLIDLQACQSPGGRIRGVGRYCLALAKAMALARRDHEVWFLLNGAMVSSAALLRDILRDVVPEDRVVCWQSMPPTAAVDPANHVRGLVAECLREQFIETFRADVVLTMSMVDGYGDSVVTSVRSGSSAIQVAVVFDLIPLVLPDAYLANSRVATWYMRKLEHLRRCDLLLGISEYTTQEAYSLLGVQPESVVNISAAVDPIFEPLTGPASTSAVGRKYGVVKPFVMYAGGYDSRKNLVRLIEAYASLPEADREAHQLVFVGGIGDPEHEDLKNARDMHGLSVDELVFTGFVSDDELVRFYNACALYAFPSTHEGFGLPALEAMSCGAVVIGSNTTSLPEVIGCDEALFDPYDVPSITGALHRGLTDESFRARMRQHGLEQAKRFSWSESARVAWDAMERRFAAGKVVPSQAPGSIEPVSRKVALLSRGGSLEAVANLPGSVDVFGDLGQQAFANARLPAAWKKHSIHSFVASMFDEVYVAIWNDASSAWLLDAVKDCDATLLAYDDTCDQVARALIRGNPALLSAMLYGWGGYAALDRREVADGLTDLPMALLGFGSPRWRVAEPSLLKESNPATSHIDELVSIPGVSSLATDDLARLAAALAENASARFTQRALYVDISQLVVTDAGTGIQRVVRHIVAELLGAVPEGFRVEPVYLHAGDVFRYARSYVGRRFHNTTTLPGDSPVDFRQGDIFLGLDLAAHLVPDHKNAFVRMRSLGVKVTFVVYDMLPLVRPDCFDPPGLPTFRAWYETIAEVADGIVAISRTVAEEFKRWLPQVAPARAASLQLGWFHLGADLAKGVSEAANPSALPSGLDSQPTLLMVGTVEPRKGHGQALAAFEELWRRGVPVNLVIVGKQGWHVEKLASRLRHSPQLGKRLFWLEKASDNELIAMYHAASALLAASEGEGFGLPLIEAAQYGLPIVARDLPVFREVAGDHAFYFSGFDAEPLADAIQHWVDLHAQERAPESQRMPWLTWEQSAAQLVEVVVNDGWQDSWRSDGDRRFLASDYRAEATTGHLSRECRATTRLPGLLFGTPAFELAAGHYSVRVLGDFVGESGNAWMDVVSQAGRWRLGSYPLLAGAGTIGVFNLVLEEDTTDVQVRIMVDAGARLLFQCLEIVPAT</sequence>
<dbReference type="SUPFAM" id="SSF53756">
    <property type="entry name" value="UDP-Glycosyltransferase/glycogen phosphorylase"/>
    <property type="match status" value="2"/>
</dbReference>
<dbReference type="PANTHER" id="PTHR46401:SF2">
    <property type="entry name" value="GLYCOSYLTRANSFERASE WBBK-RELATED"/>
    <property type="match status" value="1"/>
</dbReference>
<evidence type="ECO:0000313" key="4">
    <source>
        <dbReference type="Proteomes" id="UP001429601"/>
    </source>
</evidence>
<evidence type="ECO:0000259" key="2">
    <source>
        <dbReference type="Pfam" id="PF00534"/>
    </source>
</evidence>
<evidence type="ECO:0000313" key="3">
    <source>
        <dbReference type="EMBL" id="NID04190.1"/>
    </source>
</evidence>
<feature type="domain" description="Glycosyl transferase family 1" evidence="2">
    <location>
        <begin position="224"/>
        <end position="379"/>
    </location>
</feature>
<dbReference type="InterPro" id="IPR001296">
    <property type="entry name" value="Glyco_trans_1"/>
</dbReference>
<dbReference type="EMBL" id="JAAQQR010000002">
    <property type="protein sequence ID" value="NID04190.1"/>
    <property type="molecule type" value="Genomic_DNA"/>
</dbReference>